<dbReference type="EMBL" id="OBEL01000002">
    <property type="protein sequence ID" value="SNZ19617.1"/>
    <property type="molecule type" value="Genomic_DNA"/>
</dbReference>
<dbReference type="AlphaFoldDB" id="A0A285PEI9"/>
<proteinExistence type="predicted"/>
<protein>
    <submittedName>
        <fullName evidence="1">Uncharacterized protein</fullName>
    </submittedName>
</protein>
<organism evidence="1 2">
    <name type="scientific">Cohaesibacter gelatinilyticus</name>
    <dbReference type="NCBI Taxonomy" id="372072"/>
    <lineage>
        <taxon>Bacteria</taxon>
        <taxon>Pseudomonadati</taxon>
        <taxon>Pseudomonadota</taxon>
        <taxon>Alphaproteobacteria</taxon>
        <taxon>Hyphomicrobiales</taxon>
        <taxon>Cohaesibacteraceae</taxon>
    </lineage>
</organism>
<name>A0A285PEI9_9HYPH</name>
<reference evidence="1 2" key="1">
    <citation type="submission" date="2017-09" db="EMBL/GenBank/DDBJ databases">
        <authorList>
            <person name="Ehlers B."/>
            <person name="Leendertz F.H."/>
        </authorList>
    </citation>
    <scope>NUCLEOTIDE SEQUENCE [LARGE SCALE GENOMIC DNA]</scope>
    <source>
        <strain evidence="1 2">DSM 18289</strain>
    </source>
</reference>
<accession>A0A285PEI9</accession>
<evidence type="ECO:0000313" key="1">
    <source>
        <dbReference type="EMBL" id="SNZ19617.1"/>
    </source>
</evidence>
<dbReference type="Proteomes" id="UP000219439">
    <property type="component" value="Unassembled WGS sequence"/>
</dbReference>
<sequence>MPGMPVSSYCIFNWRMILAGVTTGLIASLLILVWLVPAIGAALVPTVYGFQQIAPSIYAENSLTGQQQTKLLHQIDQARMMVKTTFGDRTAAPLWLICQSQSCKQRLKGKTAKARVYGWHLVHVSPDGVSLTILAHELAHIELHKRLGPWRYWQEDFPAWLDEGIAILTSRDSRYLKIAYDQSLQCRSDLKNKVTIATPLPKTRRAWLKQAGAKDQPLYAMAACKTLLILGQRNQSVTDFLQTSLHSP</sequence>
<evidence type="ECO:0000313" key="2">
    <source>
        <dbReference type="Proteomes" id="UP000219439"/>
    </source>
</evidence>
<keyword evidence="2" id="KW-1185">Reference proteome</keyword>
<gene>
    <name evidence="1" type="ORF">SAMN06265368_2707</name>
</gene>